<evidence type="ECO:0000256" key="2">
    <source>
        <dbReference type="ARBA" id="ARBA00023054"/>
    </source>
</evidence>
<keyword evidence="2" id="KW-0175">Coiled coil</keyword>
<feature type="non-terminal residue" evidence="5">
    <location>
        <position position="1"/>
    </location>
</feature>
<dbReference type="EMBL" id="AY548926">
    <property type="protein sequence ID" value="AAT12408.1"/>
    <property type="molecule type" value="Genomic_DNA"/>
</dbReference>
<sequence length="101" mass="11794">RVRLEAEQMARADGERTGLISRYEDLKKERDELFSALEKYNGCDPAIYEEKKIRVAALKTEVNKITDDLFTVQSYVCNKFDVDRREFLTSFGISETLDYVE</sequence>
<keyword evidence="3" id="KW-0539">Nucleus</keyword>
<dbReference type="Pfam" id="PF18517">
    <property type="entry name" value="LZ3wCH"/>
    <property type="match status" value="1"/>
</dbReference>
<dbReference type="InterPro" id="IPR040661">
    <property type="entry name" value="LZ3wCH"/>
</dbReference>
<evidence type="ECO:0000256" key="1">
    <source>
        <dbReference type="ARBA" id="ARBA00004123"/>
    </source>
</evidence>
<dbReference type="GO" id="GO:0005634">
    <property type="term" value="C:nucleus"/>
    <property type="evidence" value="ECO:0007669"/>
    <property type="project" value="UniProtKB-SubCell"/>
</dbReference>
<accession>Q6E679</accession>
<organism evidence="5">
    <name type="scientific">Antonospora locustae</name>
    <name type="common">Microsporidian parasite</name>
    <name type="synonym">Nosema locustae</name>
    <dbReference type="NCBI Taxonomy" id="278021"/>
    <lineage>
        <taxon>Eukaryota</taxon>
        <taxon>Fungi</taxon>
        <taxon>Fungi incertae sedis</taxon>
        <taxon>Microsporidia</taxon>
        <taxon>Antonospora</taxon>
    </lineage>
</organism>
<name>Q6E679_ANTLO</name>
<proteinExistence type="predicted"/>
<evidence type="ECO:0000256" key="3">
    <source>
        <dbReference type="ARBA" id="ARBA00023242"/>
    </source>
</evidence>
<evidence type="ECO:0000259" key="4">
    <source>
        <dbReference type="Pfam" id="PF18517"/>
    </source>
</evidence>
<reference evidence="5" key="1">
    <citation type="journal article" date="2004" name="Curr. Biol.">
        <title>Genome compaction and stability in microsporidian intracellular parasites.</title>
        <authorList>
            <person name="Slamovits C.H."/>
            <person name="Fast N.M."/>
            <person name="Law J.S."/>
            <person name="Keeling P.J."/>
        </authorList>
    </citation>
    <scope>NUCLEOTIDE SEQUENCE</scope>
</reference>
<evidence type="ECO:0000313" key="5">
    <source>
        <dbReference type="EMBL" id="AAT12408.1"/>
    </source>
</evidence>
<protein>
    <recommendedName>
        <fullName evidence="4">Leucine zipper with capping helix domain-containing protein</fullName>
    </recommendedName>
</protein>
<comment type="subcellular location">
    <subcellularLocation>
        <location evidence="1">Nucleus</location>
    </subcellularLocation>
</comment>
<feature type="domain" description="Leucine zipper with capping helix" evidence="4">
    <location>
        <begin position="48"/>
        <end position="100"/>
    </location>
</feature>
<dbReference type="AlphaFoldDB" id="Q6E679"/>